<proteinExistence type="predicted"/>
<organism evidence="3 4">
    <name type="scientific">Stentor coeruleus</name>
    <dbReference type="NCBI Taxonomy" id="5963"/>
    <lineage>
        <taxon>Eukaryota</taxon>
        <taxon>Sar</taxon>
        <taxon>Alveolata</taxon>
        <taxon>Ciliophora</taxon>
        <taxon>Postciliodesmatophora</taxon>
        <taxon>Heterotrichea</taxon>
        <taxon>Heterotrichida</taxon>
        <taxon>Stentoridae</taxon>
        <taxon>Stentor</taxon>
    </lineage>
</organism>
<feature type="region of interest" description="Disordered" evidence="2">
    <location>
        <begin position="495"/>
        <end position="527"/>
    </location>
</feature>
<evidence type="ECO:0000256" key="1">
    <source>
        <dbReference type="SAM" id="Coils"/>
    </source>
</evidence>
<gene>
    <name evidence="3" type="ORF">SteCoe_27352</name>
</gene>
<name>A0A1R2BB91_9CILI</name>
<accession>A0A1R2BB91</accession>
<sequence length="527" mass="61053">MMDTFHLSVVKIEGIYDVSNSYCYIYLGSNILRVLTLECFDVQPIPIVKGILRFVIEDSHNSKVLASLSFASSIFKRIGYHWMPLFKENEQYLTEVPEEVSLPRILFDVHANILSPVQELTEESETAEEASDDMLDDLPHLKIKLMNMSIKISELEENLLTQKRIFDEEVEFVYVKNLEKIRLYEDKTRKLEENLKKSEEYCAWLVLEVEKGKEIVEDERKKKEIIENDTLKTVEIVKTRENSILAMLQQKDLEIFALNTKLRKSQEFGVSIEGGIECQSFKKKLGKKLEICNEIGFEVLRIRELTENKQENQNLGGKVLINRFEDMKISLGISKTDNLCAYNTGKNNGKAEESWQAVNIIIKEKEALSRKLFETESKISAFKLGTLEEIDNKVRKFLSKHKIDNFATICNELVYNIASKKVNVFLKNDVIYCKTGGGIKKFDYFIKSYCSQDIENFKKKQSNNVGESSHKRFYTSIEIDKISNSFAHKTFDNSIRAKSSKQKPKNSMSPTRRKDFSPTEMRKITTR</sequence>
<dbReference type="EMBL" id="MPUH01000790">
    <property type="protein sequence ID" value="OMJ73870.1"/>
    <property type="molecule type" value="Genomic_DNA"/>
</dbReference>
<evidence type="ECO:0000256" key="2">
    <source>
        <dbReference type="SAM" id="MobiDB-lite"/>
    </source>
</evidence>
<comment type="caution">
    <text evidence="3">The sequence shown here is derived from an EMBL/GenBank/DDBJ whole genome shotgun (WGS) entry which is preliminary data.</text>
</comment>
<evidence type="ECO:0000313" key="3">
    <source>
        <dbReference type="EMBL" id="OMJ73870.1"/>
    </source>
</evidence>
<keyword evidence="1" id="KW-0175">Coiled coil</keyword>
<keyword evidence="4" id="KW-1185">Reference proteome</keyword>
<protein>
    <submittedName>
        <fullName evidence="3">Uncharacterized protein</fullName>
    </submittedName>
</protein>
<reference evidence="3 4" key="1">
    <citation type="submission" date="2016-11" db="EMBL/GenBank/DDBJ databases">
        <title>The macronuclear genome of Stentor coeruleus: a giant cell with tiny introns.</title>
        <authorList>
            <person name="Slabodnick M."/>
            <person name="Ruby J.G."/>
            <person name="Reiff S.B."/>
            <person name="Swart E.C."/>
            <person name="Gosai S."/>
            <person name="Prabakaran S."/>
            <person name="Witkowska E."/>
            <person name="Larue G.E."/>
            <person name="Fisher S."/>
            <person name="Freeman R.M."/>
            <person name="Gunawardena J."/>
            <person name="Chu W."/>
            <person name="Stover N.A."/>
            <person name="Gregory B.D."/>
            <person name="Nowacki M."/>
            <person name="Derisi J."/>
            <person name="Roy S.W."/>
            <person name="Marshall W.F."/>
            <person name="Sood P."/>
        </authorList>
    </citation>
    <scope>NUCLEOTIDE SEQUENCE [LARGE SCALE GENOMIC DNA]</scope>
    <source>
        <strain evidence="3">WM001</strain>
    </source>
</reference>
<dbReference type="AlphaFoldDB" id="A0A1R2BB91"/>
<feature type="coiled-coil region" evidence="1">
    <location>
        <begin position="117"/>
        <end position="201"/>
    </location>
</feature>
<evidence type="ECO:0000313" key="4">
    <source>
        <dbReference type="Proteomes" id="UP000187209"/>
    </source>
</evidence>
<feature type="compositionally biased region" description="Basic and acidic residues" evidence="2">
    <location>
        <begin position="512"/>
        <end position="527"/>
    </location>
</feature>
<dbReference type="Proteomes" id="UP000187209">
    <property type="component" value="Unassembled WGS sequence"/>
</dbReference>